<feature type="region of interest" description="Disordered" evidence="4">
    <location>
        <begin position="544"/>
        <end position="573"/>
    </location>
</feature>
<dbReference type="PANTHER" id="PTHR47219:SF9">
    <property type="entry name" value="GTPASE ACTIVATING PROTEIN AND CENTROSOME-ASSOCIATED, ISOFORM B"/>
    <property type="match status" value="1"/>
</dbReference>
<feature type="compositionally biased region" description="Polar residues" evidence="4">
    <location>
        <begin position="165"/>
        <end position="176"/>
    </location>
</feature>
<dbReference type="InterPro" id="IPR035969">
    <property type="entry name" value="Rab-GAP_TBC_sf"/>
</dbReference>
<feature type="region of interest" description="Disordered" evidence="4">
    <location>
        <begin position="1"/>
        <end position="36"/>
    </location>
</feature>
<gene>
    <name evidence="7" type="ORF">pdam_00016002</name>
</gene>
<feature type="coiled-coil region" evidence="3">
    <location>
        <begin position="1060"/>
        <end position="1101"/>
    </location>
</feature>
<dbReference type="InterPro" id="IPR000195">
    <property type="entry name" value="Rab-GAP-TBC_dom"/>
</dbReference>
<dbReference type="Proteomes" id="UP000275408">
    <property type="component" value="Unassembled WGS sequence"/>
</dbReference>
<evidence type="ECO:0000259" key="5">
    <source>
        <dbReference type="PROSITE" id="PS01179"/>
    </source>
</evidence>
<keyword evidence="8" id="KW-1185">Reference proteome</keyword>
<evidence type="ECO:0000256" key="3">
    <source>
        <dbReference type="SAM" id="Coils"/>
    </source>
</evidence>
<dbReference type="SUPFAM" id="SSF47923">
    <property type="entry name" value="Ypt/Rab-GAP domain of gyp1p"/>
    <property type="match status" value="2"/>
</dbReference>
<dbReference type="GO" id="GO:0005096">
    <property type="term" value="F:GTPase activator activity"/>
    <property type="evidence" value="ECO:0007669"/>
    <property type="project" value="UniProtKB-KW"/>
</dbReference>
<dbReference type="Gene3D" id="1.10.472.80">
    <property type="entry name" value="Ypt/Rab-GAP domain of gyp1p, domain 3"/>
    <property type="match status" value="1"/>
</dbReference>
<comment type="caution">
    <text evidence="7">The sequence shown here is derived from an EMBL/GenBank/DDBJ whole genome shotgun (WGS) entry which is preliminary data.</text>
</comment>
<dbReference type="GO" id="GO:0031267">
    <property type="term" value="F:small GTPase binding"/>
    <property type="evidence" value="ECO:0007669"/>
    <property type="project" value="TreeGrafter"/>
</dbReference>
<evidence type="ECO:0000256" key="2">
    <source>
        <dbReference type="ARBA" id="ARBA00023054"/>
    </source>
</evidence>
<dbReference type="PROSITE" id="PS01179">
    <property type="entry name" value="PID"/>
    <property type="match status" value="1"/>
</dbReference>
<feature type="coiled-coil region" evidence="3">
    <location>
        <begin position="896"/>
        <end position="1026"/>
    </location>
</feature>
<evidence type="ECO:0000256" key="4">
    <source>
        <dbReference type="SAM" id="MobiDB-lite"/>
    </source>
</evidence>
<feature type="compositionally biased region" description="Polar residues" evidence="4">
    <location>
        <begin position="555"/>
        <end position="568"/>
    </location>
</feature>
<feature type="compositionally biased region" description="Basic and acidic residues" evidence="4">
    <location>
        <begin position="23"/>
        <end position="36"/>
    </location>
</feature>
<keyword evidence="1" id="KW-0343">GTPase activation</keyword>
<dbReference type="OrthoDB" id="295078at2759"/>
<evidence type="ECO:0000313" key="8">
    <source>
        <dbReference type="Proteomes" id="UP000275408"/>
    </source>
</evidence>
<dbReference type="InterPro" id="IPR006020">
    <property type="entry name" value="PTB/PI_dom"/>
</dbReference>
<organism evidence="7 8">
    <name type="scientific">Pocillopora damicornis</name>
    <name type="common">Cauliflower coral</name>
    <name type="synonym">Millepora damicornis</name>
    <dbReference type="NCBI Taxonomy" id="46731"/>
    <lineage>
        <taxon>Eukaryota</taxon>
        <taxon>Metazoa</taxon>
        <taxon>Cnidaria</taxon>
        <taxon>Anthozoa</taxon>
        <taxon>Hexacorallia</taxon>
        <taxon>Scleractinia</taxon>
        <taxon>Astrocoeniina</taxon>
        <taxon>Pocilloporidae</taxon>
        <taxon>Pocillopora</taxon>
    </lineage>
</organism>
<dbReference type="PANTHER" id="PTHR47219">
    <property type="entry name" value="RAB GTPASE-ACTIVATING PROTEIN 1-LIKE"/>
    <property type="match status" value="1"/>
</dbReference>
<evidence type="ECO:0000256" key="1">
    <source>
        <dbReference type="ARBA" id="ARBA00022468"/>
    </source>
</evidence>
<dbReference type="InterPro" id="IPR011993">
    <property type="entry name" value="PH-like_dom_sf"/>
</dbReference>
<dbReference type="Gene3D" id="1.10.8.270">
    <property type="entry name" value="putative rabgap domain of human tbc1 domain family member 14 like domains"/>
    <property type="match status" value="1"/>
</dbReference>
<feature type="domain" description="Rab-GAP TBC" evidence="6">
    <location>
        <begin position="627"/>
        <end position="813"/>
    </location>
</feature>
<dbReference type="Gene3D" id="1.10.10.750">
    <property type="entry name" value="Ypt/Rab-GAP domain of gyp1p, domain 1"/>
    <property type="match status" value="1"/>
</dbReference>
<accession>A0A3M6TSI6</accession>
<keyword evidence="2 3" id="KW-0175">Coiled coil</keyword>
<reference evidence="7 8" key="1">
    <citation type="journal article" date="2018" name="Sci. Rep.">
        <title>Comparative analysis of the Pocillopora damicornis genome highlights role of immune system in coral evolution.</title>
        <authorList>
            <person name="Cunning R."/>
            <person name="Bay R.A."/>
            <person name="Gillette P."/>
            <person name="Baker A.C."/>
            <person name="Traylor-Knowles N."/>
        </authorList>
    </citation>
    <scope>NUCLEOTIDE SEQUENCE [LARGE SCALE GENOMIC DNA]</scope>
    <source>
        <strain evidence="7">RSMAS</strain>
        <tissue evidence="7">Whole animal</tissue>
    </source>
</reference>
<evidence type="ECO:0000313" key="7">
    <source>
        <dbReference type="EMBL" id="RMX44365.1"/>
    </source>
</evidence>
<dbReference type="FunFam" id="1.10.8.270:FF:000001">
    <property type="entry name" value="TBC1 domain family member 1"/>
    <property type="match status" value="1"/>
</dbReference>
<dbReference type="Pfam" id="PF12473">
    <property type="entry name" value="DUF3694"/>
    <property type="match status" value="1"/>
</dbReference>
<dbReference type="SUPFAM" id="SSF50729">
    <property type="entry name" value="PH domain-like"/>
    <property type="match status" value="1"/>
</dbReference>
<dbReference type="SMART" id="SM00164">
    <property type="entry name" value="TBC"/>
    <property type="match status" value="1"/>
</dbReference>
<feature type="compositionally biased region" description="Low complexity" evidence="4">
    <location>
        <begin position="7"/>
        <end position="18"/>
    </location>
</feature>
<name>A0A3M6TSI6_POCDA</name>
<dbReference type="STRING" id="46731.A0A3M6TSI6"/>
<proteinExistence type="predicted"/>
<evidence type="ECO:0008006" key="9">
    <source>
        <dbReference type="Google" id="ProtNLM"/>
    </source>
</evidence>
<dbReference type="PROSITE" id="PS50086">
    <property type="entry name" value="TBC_RABGAP"/>
    <property type="match status" value="1"/>
</dbReference>
<dbReference type="InterPro" id="IPR022164">
    <property type="entry name" value="Kinesin-like"/>
</dbReference>
<evidence type="ECO:0000259" key="6">
    <source>
        <dbReference type="PROSITE" id="PS50086"/>
    </source>
</evidence>
<dbReference type="CDD" id="cd01211">
    <property type="entry name" value="PTB_Rab6GAP"/>
    <property type="match status" value="1"/>
</dbReference>
<protein>
    <recommendedName>
        <fullName evidence="9">Rab-GAP TBC domain-containing protein</fullName>
    </recommendedName>
</protein>
<dbReference type="Pfam" id="PF00566">
    <property type="entry name" value="RabGAP-TBC"/>
    <property type="match status" value="1"/>
</dbReference>
<dbReference type="FunFam" id="1.10.472.80:FF:000027">
    <property type="entry name" value="GTPase activating protein (Evi5)"/>
    <property type="match status" value="1"/>
</dbReference>
<sequence length="1120" mass="126954">MADQKASESGQGRSNSSSPEQPRSPDLKSLNSDHEYIMLATPDVESDSGSGVSVCKSQGSSVSSFADVIIPDMEATLEKGPTEEELQHLVEDAKKDFSHSSASVPEVFFSPGSESNSQNTPLSNDNSLAVNGSIELIPDEKNCHVLNPCIAEGDSQTVDGRIHGDNTNTTQASNGTKLDAGESAQPRASTDPGQSDEESDDDAVVYDGITYLGSSTVNAPVSEIELKRTMAILREQTEVTIDVLLYVGSTSDKMIRLKDPETQADIATYKIQRILFCGRGDVEGSESDCFAFNTVHGDSEIFHCHVFRCKDPEKAGKILRTFALSFRRHRKRKQQSQQSSLDPPTTVTGVSNLVFKFDLTLDILEEDNKGFSSAARDKNCFKLRQDLRKKVFITVQQLTNRHLIVERCFGLLICPGKNVRYSDMHLLNEVKMEVGEGGKTYFIAGFWDPAVRDLLVLNTETPKDSRLFVTIAVDLVVTGVTEPVRFILETKAKIFPTGEKFFWSPSKPKFHEVYVMELKEVFDTDTGEKGCEVKSIKTELSYETSKTLTKRQPPLNRQSSGGNKTSDGQHYLYNKYDDEDDEPLLSGSGAVQKDCTEEELGSWSDLLNKWKDITIKPKQLQGLVRKGIPDPLRGQVWQMMAGVKENDELIEGYKHFIKKESPTEQVIKWDIHRTFPAHEYFKSTGGEGQETLYKISKAYSVYDEEVGYCQGLSFLSAVLLLHLPEEQAFALLVKIMSDYGLRDIFKQDFEQLHLKFFQLDRMIEDSMPDLHSHFQYNSIETHMYASQWFLTLFTARFPLSMVYCIMDLFLCHGMRVIFQVALGLLKASRRELIQMDFEAILKYFRVSMPKKYLDEDEYKKLITSALSFRVTEKKMKKYEKEYLLQKEQEAQLEDPVERLTRENKRFFEDNMRLERENDSLAHELVSNKVELHGKLAEAEEKVEELSKALSNTTISLAESEDQREKLKVEGSQVKEMYRQTIEQAEEDKKRHTTVVEQYKKICKEKEERSEELKEDLRLELLEVKRRIGSCENCAAVFSEEGHVTLEGGGGIAAFKTSVKLVDSEQRLRELELELAQTKLSLVEAECRSQELEHRLAAIEAATGESKPWFKRISLVKDAGK</sequence>
<dbReference type="Pfam" id="PF00640">
    <property type="entry name" value="PID"/>
    <property type="match status" value="1"/>
</dbReference>
<feature type="region of interest" description="Disordered" evidence="4">
    <location>
        <begin position="105"/>
        <end position="126"/>
    </location>
</feature>
<dbReference type="InterPro" id="IPR050302">
    <property type="entry name" value="Rab_GAP_TBC_domain"/>
</dbReference>
<feature type="region of interest" description="Disordered" evidence="4">
    <location>
        <begin position="155"/>
        <end position="201"/>
    </location>
</feature>
<feature type="compositionally biased region" description="Polar residues" evidence="4">
    <location>
        <begin position="112"/>
        <end position="126"/>
    </location>
</feature>
<dbReference type="Gene3D" id="2.30.29.30">
    <property type="entry name" value="Pleckstrin-homology domain (PH domain)/Phosphotyrosine-binding domain (PTB)"/>
    <property type="match status" value="1"/>
</dbReference>
<dbReference type="SMART" id="SM00462">
    <property type="entry name" value="PTB"/>
    <property type="match status" value="1"/>
</dbReference>
<dbReference type="FunFam" id="1.10.10.750:FF:000003">
    <property type="entry name" value="GTPase activating protein (Evi5)"/>
    <property type="match status" value="1"/>
</dbReference>
<feature type="domain" description="PID" evidence="5">
    <location>
        <begin position="209"/>
        <end position="347"/>
    </location>
</feature>
<dbReference type="EMBL" id="RCHS01002992">
    <property type="protein sequence ID" value="RMX44365.1"/>
    <property type="molecule type" value="Genomic_DNA"/>
</dbReference>
<dbReference type="AlphaFoldDB" id="A0A3M6TSI6"/>